<dbReference type="Pfam" id="PF00248">
    <property type="entry name" value="Aldo_ket_red"/>
    <property type="match status" value="1"/>
</dbReference>
<evidence type="ECO:0000313" key="3">
    <source>
        <dbReference type="Proteomes" id="UP000599578"/>
    </source>
</evidence>
<dbReference type="AlphaFoldDB" id="A0A917ZRT0"/>
<reference evidence="2 3" key="1">
    <citation type="journal article" date="2014" name="Int. J. Syst. Evol. Microbiol.">
        <title>Complete genome sequence of Corynebacterium casei LMG S-19264T (=DSM 44701T), isolated from a smear-ripened cheese.</title>
        <authorList>
            <consortium name="US DOE Joint Genome Institute (JGI-PGF)"/>
            <person name="Walter F."/>
            <person name="Albersmeier A."/>
            <person name="Kalinowski J."/>
            <person name="Ruckert C."/>
        </authorList>
    </citation>
    <scope>NUCLEOTIDE SEQUENCE [LARGE SCALE GENOMIC DNA]</scope>
    <source>
        <strain evidence="2 3">CGMCC 1.7286</strain>
    </source>
</reference>
<keyword evidence="3" id="KW-1185">Reference proteome</keyword>
<evidence type="ECO:0000259" key="1">
    <source>
        <dbReference type="Pfam" id="PF00248"/>
    </source>
</evidence>
<proteinExistence type="predicted"/>
<dbReference type="CDD" id="cd19095">
    <property type="entry name" value="AKR_PA4992-like"/>
    <property type="match status" value="1"/>
</dbReference>
<dbReference type="SUPFAM" id="SSF51430">
    <property type="entry name" value="NAD(P)-linked oxidoreductase"/>
    <property type="match status" value="1"/>
</dbReference>
<dbReference type="Proteomes" id="UP000599578">
    <property type="component" value="Unassembled WGS sequence"/>
</dbReference>
<dbReference type="PANTHER" id="PTHR43312">
    <property type="entry name" value="D-THREO-ALDOSE 1-DEHYDROGENASE"/>
    <property type="match status" value="1"/>
</dbReference>
<sequence>MRSIDRRTLLASALASLGWLVLPRPVRASVMHARTIPSSGEAIPAIGMGTWLTFDVGADASALAQRAEVLRTFFMAGGGLIDSSPMYGSSEEAVGRCLELMGYPGGLFSATKVWTPLEFHGRMQIEHSFDLWGLERFDLIQVHNLVAWQQQLETLRGLKADGRLRYIGVTTSHGRRHDELEAILRSEPLDFVQLTYNVLDREAEARLLPLAAERGVAVIVNRPFQRGGLFHRFARYPLPPWAVEIEAGNWAQFFLKYILSHPAVTCAIPATRRVDHMTENMGALYGPLPSRRMRAQMVEYIQGL</sequence>
<dbReference type="InterPro" id="IPR053135">
    <property type="entry name" value="AKR2_Oxidoreductase"/>
</dbReference>
<dbReference type="RefSeq" id="WP_188862781.1">
    <property type="nucleotide sequence ID" value="NZ_BMLT01000017.1"/>
</dbReference>
<gene>
    <name evidence="2" type="ORF">GCM10011348_43830</name>
</gene>
<dbReference type="InterPro" id="IPR023210">
    <property type="entry name" value="NADP_OxRdtase_dom"/>
</dbReference>
<name>A0A917ZRT0_9GAMM</name>
<accession>A0A917ZRT0</accession>
<feature type="domain" description="NADP-dependent oxidoreductase" evidence="1">
    <location>
        <begin position="45"/>
        <end position="232"/>
    </location>
</feature>
<dbReference type="InterPro" id="IPR036812">
    <property type="entry name" value="NAD(P)_OxRdtase_dom_sf"/>
</dbReference>
<protein>
    <submittedName>
        <fullName evidence="2">Aldo/keto reductase</fullName>
    </submittedName>
</protein>
<dbReference type="EMBL" id="BMLT01000017">
    <property type="protein sequence ID" value="GGO88417.1"/>
    <property type="molecule type" value="Genomic_DNA"/>
</dbReference>
<organism evidence="2 3">
    <name type="scientific">Marinobacterium nitratireducens</name>
    <dbReference type="NCBI Taxonomy" id="518897"/>
    <lineage>
        <taxon>Bacteria</taxon>
        <taxon>Pseudomonadati</taxon>
        <taxon>Pseudomonadota</taxon>
        <taxon>Gammaproteobacteria</taxon>
        <taxon>Oceanospirillales</taxon>
        <taxon>Oceanospirillaceae</taxon>
        <taxon>Marinobacterium</taxon>
    </lineage>
</organism>
<comment type="caution">
    <text evidence="2">The sequence shown here is derived from an EMBL/GenBank/DDBJ whole genome shotgun (WGS) entry which is preliminary data.</text>
</comment>
<dbReference type="PANTHER" id="PTHR43312:SF1">
    <property type="entry name" value="NADP-DEPENDENT OXIDOREDUCTASE DOMAIN-CONTAINING PROTEIN"/>
    <property type="match status" value="1"/>
</dbReference>
<dbReference type="Gene3D" id="3.20.20.100">
    <property type="entry name" value="NADP-dependent oxidoreductase domain"/>
    <property type="match status" value="1"/>
</dbReference>
<evidence type="ECO:0000313" key="2">
    <source>
        <dbReference type="EMBL" id="GGO88417.1"/>
    </source>
</evidence>